<evidence type="ECO:0000313" key="2">
    <source>
        <dbReference type="EMBL" id="KON31055.1"/>
    </source>
</evidence>
<dbReference type="Proteomes" id="UP000037210">
    <property type="component" value="Unassembled WGS sequence"/>
</dbReference>
<accession>A0A0M0BRR2</accession>
<sequence>MGDSREEIIMNIIKYTHSTTANDLIRTDSHNAYVKPEDDIILALNLMLSLDLITVPVLDEKGKIIGDLKLTEILNKIIKSPQK</sequence>
<gene>
    <name evidence="2" type="ORF">AC482_02090</name>
</gene>
<evidence type="ECO:0000259" key="1">
    <source>
        <dbReference type="Pfam" id="PF00571"/>
    </source>
</evidence>
<proteinExistence type="predicted"/>
<dbReference type="InterPro" id="IPR046342">
    <property type="entry name" value="CBS_dom_sf"/>
</dbReference>
<dbReference type="EMBL" id="LFWZ01000014">
    <property type="protein sequence ID" value="KON31055.1"/>
    <property type="molecule type" value="Genomic_DNA"/>
</dbReference>
<comment type="caution">
    <text evidence="2">The sequence shown here is derived from an EMBL/GenBank/DDBJ whole genome shotgun (WGS) entry which is preliminary data.</text>
</comment>
<feature type="domain" description="CBS" evidence="1">
    <location>
        <begin position="32"/>
        <end position="77"/>
    </location>
</feature>
<dbReference type="AlphaFoldDB" id="A0A0M0BRR2"/>
<protein>
    <recommendedName>
        <fullName evidence="1">CBS domain-containing protein</fullName>
    </recommendedName>
</protein>
<dbReference type="SUPFAM" id="SSF54631">
    <property type="entry name" value="CBS-domain pair"/>
    <property type="match status" value="1"/>
</dbReference>
<evidence type="ECO:0000313" key="3">
    <source>
        <dbReference type="Proteomes" id="UP000037210"/>
    </source>
</evidence>
<dbReference type="Gene3D" id="3.10.580.10">
    <property type="entry name" value="CBS-domain"/>
    <property type="match status" value="1"/>
</dbReference>
<dbReference type="Pfam" id="PF00571">
    <property type="entry name" value="CBS"/>
    <property type="match status" value="1"/>
</dbReference>
<organism evidence="2 3">
    <name type="scientific">miscellaneous Crenarchaeota group-15 archaeon DG-45</name>
    <dbReference type="NCBI Taxonomy" id="1685127"/>
    <lineage>
        <taxon>Archaea</taxon>
        <taxon>Candidatus Bathyarchaeota</taxon>
        <taxon>MCG-15</taxon>
    </lineage>
</organism>
<dbReference type="InterPro" id="IPR000644">
    <property type="entry name" value="CBS_dom"/>
</dbReference>
<name>A0A0M0BRR2_9ARCH</name>
<reference evidence="2 3" key="1">
    <citation type="submission" date="2015-06" db="EMBL/GenBank/DDBJ databases">
        <title>New insights into the roles of widespread benthic archaea in carbon and nitrogen cycling.</title>
        <authorList>
            <person name="Lazar C.S."/>
            <person name="Baker B.J."/>
            <person name="Seitz K.W."/>
            <person name="Hyde A.S."/>
            <person name="Dick G.J."/>
            <person name="Hinrichs K.-U."/>
            <person name="Teske A.P."/>
        </authorList>
    </citation>
    <scope>NUCLEOTIDE SEQUENCE [LARGE SCALE GENOMIC DNA]</scope>
    <source>
        <strain evidence="2">DG-45</strain>
    </source>
</reference>